<dbReference type="SUPFAM" id="SSF51126">
    <property type="entry name" value="Pectin lyase-like"/>
    <property type="match status" value="1"/>
</dbReference>
<gene>
    <name evidence="1" type="ORF">Phou_000490</name>
</gene>
<dbReference type="Proteomes" id="UP000482800">
    <property type="component" value="Unassembled WGS sequence"/>
</dbReference>
<name>A0A6V8K122_9ACTN</name>
<sequence length="131" mass="12484">MSAVVRTVARGHGETWSAAERFLGVRSRGLTPAGGLVGWATQGGGTTGGGSAAATTVTSSSALSSAVSGTTARVVRVSGTISCSGMISVGSNKTIVGSGQAGGSVASIPYSYSLETASAGKASVMAGAGAR</sequence>
<protein>
    <submittedName>
        <fullName evidence="1">Uncharacterized protein</fullName>
    </submittedName>
</protein>
<dbReference type="AlphaFoldDB" id="A0A6V8K122"/>
<dbReference type="EMBL" id="BLPF01000001">
    <property type="protein sequence ID" value="GFJ75869.1"/>
    <property type="molecule type" value="Genomic_DNA"/>
</dbReference>
<accession>A0A6V8K122</accession>
<proteinExistence type="predicted"/>
<evidence type="ECO:0000313" key="2">
    <source>
        <dbReference type="Proteomes" id="UP000482800"/>
    </source>
</evidence>
<reference evidence="1 2" key="1">
    <citation type="submission" date="2020-03" db="EMBL/GenBank/DDBJ databases">
        <title>Whole genome shotgun sequence of Phytohabitans houttuyneae NBRC 108639.</title>
        <authorList>
            <person name="Komaki H."/>
            <person name="Tamura T."/>
        </authorList>
    </citation>
    <scope>NUCLEOTIDE SEQUENCE [LARGE SCALE GENOMIC DNA]</scope>
    <source>
        <strain evidence="1 2">NBRC 108639</strain>
    </source>
</reference>
<organism evidence="1 2">
    <name type="scientific">Phytohabitans houttuyneae</name>
    <dbReference type="NCBI Taxonomy" id="1076126"/>
    <lineage>
        <taxon>Bacteria</taxon>
        <taxon>Bacillati</taxon>
        <taxon>Actinomycetota</taxon>
        <taxon>Actinomycetes</taxon>
        <taxon>Micromonosporales</taxon>
        <taxon>Micromonosporaceae</taxon>
    </lineage>
</organism>
<dbReference type="InterPro" id="IPR012334">
    <property type="entry name" value="Pectin_lyas_fold"/>
</dbReference>
<dbReference type="InterPro" id="IPR011050">
    <property type="entry name" value="Pectin_lyase_fold/virulence"/>
</dbReference>
<reference evidence="1 2" key="2">
    <citation type="submission" date="2020-03" db="EMBL/GenBank/DDBJ databases">
        <authorList>
            <person name="Ichikawa N."/>
            <person name="Kimura A."/>
            <person name="Kitahashi Y."/>
            <person name="Uohara A."/>
        </authorList>
    </citation>
    <scope>NUCLEOTIDE SEQUENCE [LARGE SCALE GENOMIC DNA]</scope>
    <source>
        <strain evidence="1 2">NBRC 108639</strain>
    </source>
</reference>
<comment type="caution">
    <text evidence="1">The sequence shown here is derived from an EMBL/GenBank/DDBJ whole genome shotgun (WGS) entry which is preliminary data.</text>
</comment>
<evidence type="ECO:0000313" key="1">
    <source>
        <dbReference type="EMBL" id="GFJ75869.1"/>
    </source>
</evidence>
<dbReference type="Gene3D" id="2.160.20.10">
    <property type="entry name" value="Single-stranded right-handed beta-helix, Pectin lyase-like"/>
    <property type="match status" value="1"/>
</dbReference>
<keyword evidence="2" id="KW-1185">Reference proteome</keyword>